<feature type="chain" id="PRO_5035444389" evidence="5">
    <location>
        <begin position="22"/>
        <end position="151"/>
    </location>
</feature>
<dbReference type="AlphaFoldDB" id="A0A8J9Z2W7"/>
<protein>
    <submittedName>
        <fullName evidence="6">Hypp7677 protein</fullName>
    </submittedName>
</protein>
<evidence type="ECO:0000256" key="3">
    <source>
        <dbReference type="ARBA" id="ARBA00022525"/>
    </source>
</evidence>
<dbReference type="GO" id="GO:0005125">
    <property type="term" value="F:cytokine activity"/>
    <property type="evidence" value="ECO:0007669"/>
    <property type="project" value="InterPro"/>
</dbReference>
<sequence>MDIMQICLLLVVAVVACLGEGKPLKKSDPGPNGYVILTRDEANLARLISPLLQLQVDILRRQIRRLSKRTGVPCRMVIDSNPDRIPRDIPVARCPRSKRTCDNGSGVTGYVYAPWPVIWIVRVDGELQYRAQQQQVPVACVCMRPRTTRPG</sequence>
<dbReference type="InterPro" id="IPR029034">
    <property type="entry name" value="Cystine-knot_cytokine"/>
</dbReference>
<comment type="subcellular location">
    <subcellularLocation>
        <location evidence="1">Secreted</location>
    </subcellularLocation>
</comment>
<keyword evidence="4 5" id="KW-0732">Signal</keyword>
<proteinExistence type="inferred from homology"/>
<dbReference type="Proteomes" id="UP000838412">
    <property type="component" value="Chromosome 15"/>
</dbReference>
<dbReference type="Pfam" id="PF06083">
    <property type="entry name" value="IL17"/>
    <property type="match status" value="1"/>
</dbReference>
<dbReference type="InterPro" id="IPR010345">
    <property type="entry name" value="IL-17_fam"/>
</dbReference>
<evidence type="ECO:0000256" key="1">
    <source>
        <dbReference type="ARBA" id="ARBA00004613"/>
    </source>
</evidence>
<reference evidence="6" key="1">
    <citation type="submission" date="2022-01" db="EMBL/GenBank/DDBJ databases">
        <authorList>
            <person name="Braso-Vives M."/>
        </authorList>
    </citation>
    <scope>NUCLEOTIDE SEQUENCE</scope>
</reference>
<name>A0A8J9Z2W7_BRALA</name>
<dbReference type="Gene3D" id="2.10.90.10">
    <property type="entry name" value="Cystine-knot cytokines"/>
    <property type="match status" value="1"/>
</dbReference>
<dbReference type="EMBL" id="OV696700">
    <property type="protein sequence ID" value="CAH1246198.1"/>
    <property type="molecule type" value="Genomic_DNA"/>
</dbReference>
<feature type="signal peptide" evidence="5">
    <location>
        <begin position="1"/>
        <end position="21"/>
    </location>
</feature>
<gene>
    <name evidence="6" type="primary">Hypp7677</name>
    <name evidence="6" type="ORF">BLAG_LOCUS8306</name>
</gene>
<organism evidence="6 7">
    <name type="scientific">Branchiostoma lanceolatum</name>
    <name type="common">Common lancelet</name>
    <name type="synonym">Amphioxus lanceolatum</name>
    <dbReference type="NCBI Taxonomy" id="7740"/>
    <lineage>
        <taxon>Eukaryota</taxon>
        <taxon>Metazoa</taxon>
        <taxon>Chordata</taxon>
        <taxon>Cephalochordata</taxon>
        <taxon>Leptocardii</taxon>
        <taxon>Amphioxiformes</taxon>
        <taxon>Branchiostomatidae</taxon>
        <taxon>Branchiostoma</taxon>
    </lineage>
</organism>
<evidence type="ECO:0000256" key="2">
    <source>
        <dbReference type="ARBA" id="ARBA00007236"/>
    </source>
</evidence>
<accession>A0A8J9Z2W7</accession>
<evidence type="ECO:0000313" key="6">
    <source>
        <dbReference type="EMBL" id="CAH1246198.1"/>
    </source>
</evidence>
<evidence type="ECO:0000256" key="4">
    <source>
        <dbReference type="ARBA" id="ARBA00022729"/>
    </source>
</evidence>
<keyword evidence="7" id="KW-1185">Reference proteome</keyword>
<evidence type="ECO:0000256" key="5">
    <source>
        <dbReference type="SAM" id="SignalP"/>
    </source>
</evidence>
<dbReference type="SUPFAM" id="SSF57501">
    <property type="entry name" value="Cystine-knot cytokines"/>
    <property type="match status" value="1"/>
</dbReference>
<comment type="similarity">
    <text evidence="2">Belongs to the IL-17 family.</text>
</comment>
<evidence type="ECO:0000313" key="7">
    <source>
        <dbReference type="Proteomes" id="UP000838412"/>
    </source>
</evidence>
<keyword evidence="3" id="KW-0964">Secreted</keyword>
<dbReference type="GO" id="GO:0005576">
    <property type="term" value="C:extracellular region"/>
    <property type="evidence" value="ECO:0007669"/>
    <property type="project" value="UniProtKB-SubCell"/>
</dbReference>